<dbReference type="NCBIfam" id="TIGR00166">
    <property type="entry name" value="S6"/>
    <property type="match status" value="1"/>
</dbReference>
<comment type="similarity">
    <text evidence="1 8">Belongs to the bacterial ribosomal protein bS6 family.</text>
</comment>
<evidence type="ECO:0000256" key="7">
    <source>
        <dbReference type="ARBA" id="ARBA00035294"/>
    </source>
</evidence>
<dbReference type="InterPro" id="IPR000529">
    <property type="entry name" value="Ribosomal_bS6"/>
</dbReference>
<evidence type="ECO:0000256" key="5">
    <source>
        <dbReference type="ARBA" id="ARBA00023274"/>
    </source>
</evidence>
<dbReference type="CDD" id="cd00473">
    <property type="entry name" value="bS6"/>
    <property type="match status" value="1"/>
</dbReference>
<evidence type="ECO:0000313" key="11">
    <source>
        <dbReference type="Proteomes" id="UP000005555"/>
    </source>
</evidence>
<dbReference type="Gene3D" id="3.30.70.60">
    <property type="match status" value="1"/>
</dbReference>
<dbReference type="InterPro" id="IPR035980">
    <property type="entry name" value="Ribosomal_bS6_sf"/>
</dbReference>
<evidence type="ECO:0000313" key="10">
    <source>
        <dbReference type="EMBL" id="EAS46993.1"/>
    </source>
</evidence>
<evidence type="ECO:0000256" key="4">
    <source>
        <dbReference type="ARBA" id="ARBA00022980"/>
    </source>
</evidence>
<dbReference type="Pfam" id="PF01250">
    <property type="entry name" value="Ribosomal_S6"/>
    <property type="match status" value="1"/>
</dbReference>
<dbReference type="GO" id="GO:0006412">
    <property type="term" value="P:translation"/>
    <property type="evidence" value="ECO:0007669"/>
    <property type="project" value="UniProtKB-UniRule"/>
</dbReference>
<dbReference type="PROSITE" id="PS01048">
    <property type="entry name" value="RIBOSOMAL_S6"/>
    <property type="match status" value="1"/>
</dbReference>
<evidence type="ECO:0000256" key="3">
    <source>
        <dbReference type="ARBA" id="ARBA00022884"/>
    </source>
</evidence>
<keyword evidence="2 8" id="KW-0699">rRNA-binding</keyword>
<comment type="caution">
    <text evidence="10">The sequence shown here is derived from an EMBL/GenBank/DDBJ whole genome shotgun (WGS) entry which is preliminary data.</text>
</comment>
<evidence type="ECO:0000256" key="9">
    <source>
        <dbReference type="SAM" id="MobiDB-lite"/>
    </source>
</evidence>
<dbReference type="PANTHER" id="PTHR21011">
    <property type="entry name" value="MITOCHONDRIAL 28S RIBOSOMAL PROTEIN S6"/>
    <property type="match status" value="1"/>
</dbReference>
<accession>Q1YRQ2</accession>
<dbReference type="GO" id="GO:0070181">
    <property type="term" value="F:small ribosomal subunit rRNA binding"/>
    <property type="evidence" value="ECO:0007669"/>
    <property type="project" value="TreeGrafter"/>
</dbReference>
<feature type="compositionally biased region" description="Basic and acidic residues" evidence="9">
    <location>
        <begin position="108"/>
        <end position="130"/>
    </location>
</feature>
<dbReference type="InterPro" id="IPR014717">
    <property type="entry name" value="Transl_elong_EF1B/ribsomal_bS6"/>
</dbReference>
<evidence type="ECO:0000256" key="2">
    <source>
        <dbReference type="ARBA" id="ARBA00022730"/>
    </source>
</evidence>
<dbReference type="GO" id="GO:0022627">
    <property type="term" value="C:cytosolic small ribosomal subunit"/>
    <property type="evidence" value="ECO:0007669"/>
    <property type="project" value="TreeGrafter"/>
</dbReference>
<evidence type="ECO:0000256" key="6">
    <source>
        <dbReference type="ARBA" id="ARBA00035104"/>
    </source>
</evidence>
<dbReference type="HAMAP" id="MF_00360">
    <property type="entry name" value="Ribosomal_bS6"/>
    <property type="match status" value="1"/>
</dbReference>
<dbReference type="EMBL" id="AAPI01000004">
    <property type="protein sequence ID" value="EAS46993.1"/>
    <property type="molecule type" value="Genomic_DNA"/>
</dbReference>
<dbReference type="InterPro" id="IPR020815">
    <property type="entry name" value="Ribosomal_bS6_CS"/>
</dbReference>
<evidence type="ECO:0000256" key="1">
    <source>
        <dbReference type="ARBA" id="ARBA00009512"/>
    </source>
</evidence>
<dbReference type="OrthoDB" id="9812702at2"/>
<dbReference type="FunFam" id="3.30.70.60:FF:000003">
    <property type="entry name" value="30S ribosomal protein S6"/>
    <property type="match status" value="1"/>
</dbReference>
<dbReference type="GO" id="GO:0003735">
    <property type="term" value="F:structural constituent of ribosome"/>
    <property type="evidence" value="ECO:0007669"/>
    <property type="project" value="InterPro"/>
</dbReference>
<reference evidence="10 11" key="1">
    <citation type="submission" date="2006-03" db="EMBL/GenBank/DDBJ databases">
        <authorList>
            <person name="Giovannoni S.J."/>
            <person name="Cho J.-C."/>
            <person name="Ferriera S."/>
            <person name="Johnson J."/>
            <person name="Kravitz S."/>
            <person name="Halpern A."/>
            <person name="Remington K."/>
            <person name="Beeson K."/>
            <person name="Tran B."/>
            <person name="Rogers Y.-H."/>
            <person name="Friedman R."/>
            <person name="Venter J.C."/>
        </authorList>
    </citation>
    <scope>NUCLEOTIDE SEQUENCE [LARGE SCALE GENOMIC DNA]</scope>
    <source>
        <strain evidence="10 11">HTCC2207</strain>
    </source>
</reference>
<keyword evidence="3 8" id="KW-0694">RNA-binding</keyword>
<feature type="region of interest" description="Disordered" evidence="9">
    <location>
        <begin position="108"/>
        <end position="153"/>
    </location>
</feature>
<dbReference type="PANTHER" id="PTHR21011:SF1">
    <property type="entry name" value="SMALL RIBOSOMAL SUBUNIT PROTEIN BS6M"/>
    <property type="match status" value="1"/>
</dbReference>
<dbReference type="AlphaFoldDB" id="Q1YRQ2"/>
<organism evidence="10 11">
    <name type="scientific">gamma proteobacterium HTCC2207</name>
    <dbReference type="NCBI Taxonomy" id="314287"/>
    <lineage>
        <taxon>Bacteria</taxon>
        <taxon>Pseudomonadati</taxon>
        <taxon>Pseudomonadota</taxon>
        <taxon>Gammaproteobacteria</taxon>
        <taxon>Cellvibrionales</taxon>
        <taxon>Porticoccaceae</taxon>
        <taxon>SAR92 clade</taxon>
    </lineage>
</organism>
<dbReference type="eggNOG" id="COG0360">
    <property type="taxonomic scope" value="Bacteria"/>
</dbReference>
<name>Q1YRQ2_9GAMM</name>
<dbReference type="STRING" id="314287.GB2207_05172"/>
<sequence>MRHYEIVFLVHPDQSEQVSGMIERYTASIEAGEGKVHRMEDWGRRQLAYPINKIHKAHYILMNVECSQEVLDELSSTFRYNDAVLRSLVVRRDEAITAESPIMKIENADKADKEARERRNAAKAKADEAAKAVADAAKAAEDAAEPAKSEGEE</sequence>
<dbReference type="HOGENOM" id="CLU_113441_6_0_6"/>
<keyword evidence="5 8" id="KW-0687">Ribonucleoprotein</keyword>
<gene>
    <name evidence="8 10" type="primary">rpsF</name>
    <name evidence="10" type="ORF">GB2207_05172</name>
</gene>
<protein>
    <recommendedName>
        <fullName evidence="7 8">Small ribosomal subunit protein bS6</fullName>
    </recommendedName>
</protein>
<feature type="compositionally biased region" description="Basic and acidic residues" evidence="9">
    <location>
        <begin position="138"/>
        <end position="153"/>
    </location>
</feature>
<keyword evidence="4 8" id="KW-0689">Ribosomal protein</keyword>
<proteinExistence type="inferred from homology"/>
<dbReference type="SUPFAM" id="SSF54995">
    <property type="entry name" value="Ribosomal protein S6"/>
    <property type="match status" value="1"/>
</dbReference>
<dbReference type="Proteomes" id="UP000005555">
    <property type="component" value="Unassembled WGS sequence"/>
</dbReference>
<dbReference type="InterPro" id="IPR020814">
    <property type="entry name" value="Ribosomal_S6_plastid/chlpt"/>
</dbReference>
<evidence type="ECO:0000256" key="8">
    <source>
        <dbReference type="HAMAP-Rule" id="MF_00360"/>
    </source>
</evidence>
<keyword evidence="11" id="KW-1185">Reference proteome</keyword>
<comment type="function">
    <text evidence="6 8">Binds together with bS18 to 16S ribosomal RNA.</text>
</comment>